<evidence type="ECO:0000313" key="2">
    <source>
        <dbReference type="Proteomes" id="UP000016480"/>
    </source>
</evidence>
<comment type="caution">
    <text evidence="1">The sequence shown here is derived from an EMBL/GenBank/DDBJ whole genome shotgun (WGS) entry which is preliminary data.</text>
</comment>
<sequence length="40" mass="4522">MSCLTSDSLHRKEVKMVSLAKQEALRFYSIAGTLLESFKC</sequence>
<protein>
    <submittedName>
        <fullName evidence="1">Uncharacterized protein</fullName>
    </submittedName>
</protein>
<name>A0A8T0C9C7_9GAMM</name>
<gene>
    <name evidence="1" type="ORF">PRUB_a4386</name>
</gene>
<accession>A0A8T0C9C7</accession>
<proteinExistence type="predicted"/>
<organism evidence="1 2">
    <name type="scientific">Pseudoalteromonas rubra</name>
    <dbReference type="NCBI Taxonomy" id="43658"/>
    <lineage>
        <taxon>Bacteria</taxon>
        <taxon>Pseudomonadati</taxon>
        <taxon>Pseudomonadota</taxon>
        <taxon>Gammaproteobacteria</taxon>
        <taxon>Alteromonadales</taxon>
        <taxon>Pseudoalteromonadaceae</taxon>
        <taxon>Pseudoalteromonas</taxon>
    </lineage>
</organism>
<dbReference type="Proteomes" id="UP000016480">
    <property type="component" value="Unassembled WGS sequence"/>
</dbReference>
<dbReference type="EMBL" id="AHCD03000032">
    <property type="protein sequence ID" value="KAF7787210.1"/>
    <property type="molecule type" value="Genomic_DNA"/>
</dbReference>
<evidence type="ECO:0000313" key="1">
    <source>
        <dbReference type="EMBL" id="KAF7787210.1"/>
    </source>
</evidence>
<reference evidence="1 2" key="1">
    <citation type="journal article" date="2012" name="J. Bacteriol.">
        <title>Genome sequence of the cycloprodigiosin-producing bacterial strain Pseudoalteromonas rubra ATCC 29570(T).</title>
        <authorList>
            <person name="Xie B.B."/>
            <person name="Shu Y.L."/>
            <person name="Qin Q.L."/>
            <person name="Rong J.C."/>
            <person name="Zhang X.Y."/>
            <person name="Chen X.L."/>
            <person name="Zhou B.C."/>
            <person name="Zhang Y.Z."/>
        </authorList>
    </citation>
    <scope>NUCLEOTIDE SEQUENCE [LARGE SCALE GENOMIC DNA]</scope>
    <source>
        <strain evidence="1 2">DSM 6842</strain>
    </source>
</reference>
<dbReference type="AlphaFoldDB" id="A0A8T0C9C7"/>